<evidence type="ECO:0000313" key="1">
    <source>
        <dbReference type="EMBL" id="MBA0767050.1"/>
    </source>
</evidence>
<protein>
    <submittedName>
        <fullName evidence="1">Uncharacterized protein</fullName>
    </submittedName>
</protein>
<evidence type="ECO:0000313" key="2">
    <source>
        <dbReference type="Proteomes" id="UP000593568"/>
    </source>
</evidence>
<dbReference type="EMBL" id="JABEZW010000006">
    <property type="protein sequence ID" value="MBA0767050.1"/>
    <property type="molecule type" value="Genomic_DNA"/>
</dbReference>
<keyword evidence="2" id="KW-1185">Reference proteome</keyword>
<dbReference type="Proteomes" id="UP000593568">
    <property type="component" value="Unassembled WGS sequence"/>
</dbReference>
<organism evidence="1 2">
    <name type="scientific">Gossypium trilobum</name>
    <dbReference type="NCBI Taxonomy" id="34281"/>
    <lineage>
        <taxon>Eukaryota</taxon>
        <taxon>Viridiplantae</taxon>
        <taxon>Streptophyta</taxon>
        <taxon>Embryophyta</taxon>
        <taxon>Tracheophyta</taxon>
        <taxon>Spermatophyta</taxon>
        <taxon>Magnoliopsida</taxon>
        <taxon>eudicotyledons</taxon>
        <taxon>Gunneridae</taxon>
        <taxon>Pentapetalae</taxon>
        <taxon>rosids</taxon>
        <taxon>malvids</taxon>
        <taxon>Malvales</taxon>
        <taxon>Malvaceae</taxon>
        <taxon>Malvoideae</taxon>
        <taxon>Gossypium</taxon>
    </lineage>
</organism>
<dbReference type="AlphaFoldDB" id="A0A7J9E227"/>
<reference evidence="1 2" key="1">
    <citation type="journal article" date="2019" name="Genome Biol. Evol.">
        <title>Insights into the evolution of the New World diploid cottons (Gossypium, subgenus Houzingenia) based on genome sequencing.</title>
        <authorList>
            <person name="Grover C.E."/>
            <person name="Arick M.A. 2nd"/>
            <person name="Thrash A."/>
            <person name="Conover J.L."/>
            <person name="Sanders W.S."/>
            <person name="Peterson D.G."/>
            <person name="Frelichowski J.E."/>
            <person name="Scheffler J.A."/>
            <person name="Scheffler B.E."/>
            <person name="Wendel J.F."/>
        </authorList>
    </citation>
    <scope>NUCLEOTIDE SEQUENCE [LARGE SCALE GENOMIC DNA]</scope>
    <source>
        <strain evidence="1">8</strain>
        <tissue evidence="1">Leaf</tissue>
    </source>
</reference>
<gene>
    <name evidence="1" type="ORF">Gotri_016015</name>
</gene>
<proteinExistence type="predicted"/>
<sequence>MVLRGTLILPLSEEFIISWKW</sequence>
<name>A0A7J9E227_9ROSI</name>
<accession>A0A7J9E227</accession>
<comment type="caution">
    <text evidence="1">The sequence shown here is derived from an EMBL/GenBank/DDBJ whole genome shotgun (WGS) entry which is preliminary data.</text>
</comment>